<keyword evidence="4" id="KW-0133">Cell shape</keyword>
<evidence type="ECO:0000256" key="1">
    <source>
        <dbReference type="ARBA" id="ARBA00004651"/>
    </source>
</evidence>
<feature type="transmembrane region" description="Helical" evidence="8">
    <location>
        <begin position="120"/>
        <end position="145"/>
    </location>
</feature>
<feature type="transmembrane region" description="Helical" evidence="8">
    <location>
        <begin position="205"/>
        <end position="223"/>
    </location>
</feature>
<dbReference type="Proteomes" id="UP000241848">
    <property type="component" value="Unassembled WGS sequence"/>
</dbReference>
<keyword evidence="6 8" id="KW-1133">Transmembrane helix</keyword>
<keyword evidence="3 8" id="KW-0812">Transmembrane</keyword>
<accession>A0A2T2WF45</accession>
<proteinExistence type="predicted"/>
<keyword evidence="2" id="KW-1003">Cell membrane</keyword>
<feature type="transmembrane region" description="Helical" evidence="8">
    <location>
        <begin position="165"/>
        <end position="185"/>
    </location>
</feature>
<protein>
    <submittedName>
        <fullName evidence="9">Uncharacterized protein</fullName>
    </submittedName>
</protein>
<dbReference type="GO" id="GO:0015648">
    <property type="term" value="F:lipid-linked peptidoglycan transporter activity"/>
    <property type="evidence" value="ECO:0007669"/>
    <property type="project" value="TreeGrafter"/>
</dbReference>
<name>A0A2T2WF45_9FIRM</name>
<evidence type="ECO:0000256" key="3">
    <source>
        <dbReference type="ARBA" id="ARBA00022692"/>
    </source>
</evidence>
<dbReference type="GO" id="GO:0009252">
    <property type="term" value="P:peptidoglycan biosynthetic process"/>
    <property type="evidence" value="ECO:0007669"/>
    <property type="project" value="UniProtKB-KW"/>
</dbReference>
<comment type="caution">
    <text evidence="9">The sequence shown here is derived from an EMBL/GenBank/DDBJ whole genome shotgun (WGS) entry which is preliminary data.</text>
</comment>
<organism evidence="9 10">
    <name type="scientific">Sulfobacillus acidophilus</name>
    <dbReference type="NCBI Taxonomy" id="53633"/>
    <lineage>
        <taxon>Bacteria</taxon>
        <taxon>Bacillati</taxon>
        <taxon>Bacillota</taxon>
        <taxon>Clostridia</taxon>
        <taxon>Eubacteriales</taxon>
        <taxon>Clostridiales Family XVII. Incertae Sedis</taxon>
        <taxon>Sulfobacillus</taxon>
    </lineage>
</organism>
<dbReference type="EMBL" id="PXYV01000049">
    <property type="protein sequence ID" value="PSR20838.1"/>
    <property type="molecule type" value="Genomic_DNA"/>
</dbReference>
<evidence type="ECO:0000256" key="8">
    <source>
        <dbReference type="SAM" id="Phobius"/>
    </source>
</evidence>
<dbReference type="GO" id="GO:0008360">
    <property type="term" value="P:regulation of cell shape"/>
    <property type="evidence" value="ECO:0007669"/>
    <property type="project" value="UniProtKB-KW"/>
</dbReference>
<dbReference type="GO" id="GO:0034204">
    <property type="term" value="P:lipid translocation"/>
    <property type="evidence" value="ECO:0007669"/>
    <property type="project" value="TreeGrafter"/>
</dbReference>
<dbReference type="InterPro" id="IPR004268">
    <property type="entry name" value="MurJ"/>
</dbReference>
<keyword evidence="7 8" id="KW-0472">Membrane</keyword>
<keyword evidence="5" id="KW-0573">Peptidoglycan synthesis</keyword>
<dbReference type="InterPro" id="IPR051050">
    <property type="entry name" value="Lipid_II_flippase_MurJ/MviN"/>
</dbReference>
<feature type="transmembrane region" description="Helical" evidence="8">
    <location>
        <begin position="12"/>
        <end position="32"/>
    </location>
</feature>
<dbReference type="AlphaFoldDB" id="A0A2T2WF45"/>
<evidence type="ECO:0000313" key="9">
    <source>
        <dbReference type="EMBL" id="PSR20838.1"/>
    </source>
</evidence>
<reference evidence="9 10" key="1">
    <citation type="journal article" date="2014" name="BMC Genomics">
        <title>Comparison of environmental and isolate Sulfobacillus genomes reveals diverse carbon, sulfur, nitrogen, and hydrogen metabolisms.</title>
        <authorList>
            <person name="Justice N.B."/>
            <person name="Norman A."/>
            <person name="Brown C.T."/>
            <person name="Singh A."/>
            <person name="Thomas B.C."/>
            <person name="Banfield J.F."/>
        </authorList>
    </citation>
    <scope>NUCLEOTIDE SEQUENCE [LARGE SCALE GENOMIC DNA]</scope>
    <source>
        <strain evidence="9">AMDSBA3</strain>
    </source>
</reference>
<comment type="subcellular location">
    <subcellularLocation>
        <location evidence="1">Cell membrane</location>
        <topology evidence="1">Multi-pass membrane protein</topology>
    </subcellularLocation>
</comment>
<dbReference type="PANTHER" id="PTHR47019">
    <property type="entry name" value="LIPID II FLIPPASE MURJ"/>
    <property type="match status" value="1"/>
</dbReference>
<sequence>MTDILQSGENFFGLTLSPLVVNLVQIGGIIILGHYFSIYGVAWGFTAAIAAQLALLWPLLHYWGLRLRFTWYFHHPRLRVMLRLMGPYFLLSSAGNMELITDRMSAFSMAISSISAMNFAFTFSAAPLGLIIAPIITPIFTRLALRHSFGNRDRFRSLSMRGLRWVLLLALPLSLVLFILNVPILRTVYERGHFNAQSLTLTSHLFVYAILALPANSLSSYLQQMSFATKNTRRPAQ</sequence>
<evidence type="ECO:0000256" key="2">
    <source>
        <dbReference type="ARBA" id="ARBA00022475"/>
    </source>
</evidence>
<gene>
    <name evidence="9" type="ORF">C7B45_13190</name>
</gene>
<feature type="transmembrane region" description="Helical" evidence="8">
    <location>
        <begin position="38"/>
        <end position="60"/>
    </location>
</feature>
<feature type="transmembrane region" description="Helical" evidence="8">
    <location>
        <begin position="80"/>
        <end position="100"/>
    </location>
</feature>
<evidence type="ECO:0000256" key="7">
    <source>
        <dbReference type="ARBA" id="ARBA00023136"/>
    </source>
</evidence>
<evidence type="ECO:0000313" key="10">
    <source>
        <dbReference type="Proteomes" id="UP000241848"/>
    </source>
</evidence>
<evidence type="ECO:0000256" key="5">
    <source>
        <dbReference type="ARBA" id="ARBA00022984"/>
    </source>
</evidence>
<dbReference type="PANTHER" id="PTHR47019:SF1">
    <property type="entry name" value="LIPID II FLIPPASE MURJ"/>
    <property type="match status" value="1"/>
</dbReference>
<evidence type="ECO:0000256" key="6">
    <source>
        <dbReference type="ARBA" id="ARBA00022989"/>
    </source>
</evidence>
<dbReference type="GO" id="GO:0005886">
    <property type="term" value="C:plasma membrane"/>
    <property type="evidence" value="ECO:0007669"/>
    <property type="project" value="UniProtKB-SubCell"/>
</dbReference>
<evidence type="ECO:0000256" key="4">
    <source>
        <dbReference type="ARBA" id="ARBA00022960"/>
    </source>
</evidence>
<dbReference type="Pfam" id="PF03023">
    <property type="entry name" value="MurJ"/>
    <property type="match status" value="1"/>
</dbReference>